<dbReference type="EMBL" id="WMBQ01000001">
    <property type="protein sequence ID" value="MTD94824.1"/>
    <property type="molecule type" value="Genomic_DNA"/>
</dbReference>
<reference evidence="1 2" key="1">
    <citation type="submission" date="2019-11" db="EMBL/GenBank/DDBJ databases">
        <title>Identification of a novel strain.</title>
        <authorList>
            <person name="Xu Q."/>
            <person name="Wang G."/>
        </authorList>
    </citation>
    <scope>NUCLEOTIDE SEQUENCE [LARGE SCALE GENOMIC DNA]</scope>
    <source>
        <strain evidence="2">xq</strain>
    </source>
</reference>
<protein>
    <submittedName>
        <fullName evidence="1">Uncharacterized protein</fullName>
    </submittedName>
</protein>
<organism evidence="1 2">
    <name type="scientific">Hyphomicrobium album</name>
    <dbReference type="NCBI Taxonomy" id="2665159"/>
    <lineage>
        <taxon>Bacteria</taxon>
        <taxon>Pseudomonadati</taxon>
        <taxon>Pseudomonadota</taxon>
        <taxon>Alphaproteobacteria</taxon>
        <taxon>Hyphomicrobiales</taxon>
        <taxon>Hyphomicrobiaceae</taxon>
        <taxon>Hyphomicrobium</taxon>
    </lineage>
</organism>
<accession>A0A6I3KIG1</accession>
<keyword evidence="2" id="KW-1185">Reference proteome</keyword>
<sequence>MSEAAIAFCAFALMIAGPIFILAWFGSLSELDETRRARQRQVNNQKSDALLWQRTLQELHPAERAYLHRPSSSTNDPKSSDGRFAHRAFASVVSALAAWVSEGRRFTRPILALCVTVASVLGVAGCGVPPEAWAAVRPGMGTKDLVALVGGPDYVRSNGNVEVWQYCRDFPGRDEGRYARYYTAVIVDKREVRDVQPYPALSAAGCEDYYRADF</sequence>
<proteinExistence type="predicted"/>
<name>A0A6I3KIG1_9HYPH</name>
<evidence type="ECO:0000313" key="2">
    <source>
        <dbReference type="Proteomes" id="UP000440694"/>
    </source>
</evidence>
<dbReference type="RefSeq" id="WP_154739198.1">
    <property type="nucleotide sequence ID" value="NZ_WMBQ01000001.1"/>
</dbReference>
<comment type="caution">
    <text evidence="1">The sequence shown here is derived from an EMBL/GenBank/DDBJ whole genome shotgun (WGS) entry which is preliminary data.</text>
</comment>
<evidence type="ECO:0000313" key="1">
    <source>
        <dbReference type="EMBL" id="MTD94824.1"/>
    </source>
</evidence>
<dbReference type="AlphaFoldDB" id="A0A6I3KIG1"/>
<dbReference type="Proteomes" id="UP000440694">
    <property type="component" value="Unassembled WGS sequence"/>
</dbReference>
<gene>
    <name evidence="1" type="ORF">GIW81_10825</name>
</gene>